<dbReference type="AlphaFoldDB" id="A0A9W4H4Y0"/>
<feature type="transmembrane region" description="Helical" evidence="7">
    <location>
        <begin position="159"/>
        <end position="180"/>
    </location>
</feature>
<feature type="transmembrane region" description="Helical" evidence="7">
    <location>
        <begin position="70"/>
        <end position="91"/>
    </location>
</feature>
<dbReference type="InterPro" id="IPR001958">
    <property type="entry name" value="Tet-R_TetA/multi-R_MdtG-like"/>
</dbReference>
<dbReference type="Pfam" id="PF07690">
    <property type="entry name" value="MFS_1"/>
    <property type="match status" value="2"/>
</dbReference>
<keyword evidence="3" id="KW-1003">Cell membrane</keyword>
<gene>
    <name evidence="9" type="ORF">SBRY_50702</name>
</gene>
<name>A0A9W4H4Y0_9ACTN</name>
<dbReference type="InterPro" id="IPR020846">
    <property type="entry name" value="MFS_dom"/>
</dbReference>
<feature type="transmembrane region" description="Helical" evidence="7">
    <location>
        <begin position="103"/>
        <end position="123"/>
    </location>
</feature>
<protein>
    <submittedName>
        <fullName evidence="9">MFS transporter</fullName>
    </submittedName>
</protein>
<evidence type="ECO:0000256" key="5">
    <source>
        <dbReference type="ARBA" id="ARBA00022989"/>
    </source>
</evidence>
<evidence type="ECO:0000256" key="7">
    <source>
        <dbReference type="SAM" id="Phobius"/>
    </source>
</evidence>
<dbReference type="EMBL" id="CAJVAX010000019">
    <property type="protein sequence ID" value="CAG7651786.1"/>
    <property type="molecule type" value="Genomic_DNA"/>
</dbReference>
<accession>A0A9W4H4Y0</accession>
<dbReference type="PRINTS" id="PR01035">
    <property type="entry name" value="TCRTETA"/>
</dbReference>
<evidence type="ECO:0000256" key="4">
    <source>
        <dbReference type="ARBA" id="ARBA00022692"/>
    </source>
</evidence>
<keyword evidence="6 7" id="KW-0472">Membrane</keyword>
<dbReference type="InterPro" id="IPR036259">
    <property type="entry name" value="MFS_trans_sf"/>
</dbReference>
<dbReference type="Proteomes" id="UP001153328">
    <property type="component" value="Unassembled WGS sequence"/>
</dbReference>
<evidence type="ECO:0000313" key="10">
    <source>
        <dbReference type="Proteomes" id="UP001153328"/>
    </source>
</evidence>
<feature type="transmembrane region" description="Helical" evidence="7">
    <location>
        <begin position="301"/>
        <end position="321"/>
    </location>
</feature>
<dbReference type="InterPro" id="IPR011701">
    <property type="entry name" value="MFS"/>
</dbReference>
<dbReference type="Gene3D" id="1.20.1250.20">
    <property type="entry name" value="MFS general substrate transporter like domains"/>
    <property type="match status" value="2"/>
</dbReference>
<feature type="domain" description="Major facilitator superfamily (MFS) profile" evidence="8">
    <location>
        <begin position="7"/>
        <end position="391"/>
    </location>
</feature>
<keyword evidence="2" id="KW-0813">Transport</keyword>
<reference evidence="9" key="1">
    <citation type="submission" date="2021-06" db="EMBL/GenBank/DDBJ databases">
        <authorList>
            <person name="Arsene-Ploetze F."/>
        </authorList>
    </citation>
    <scope>NUCLEOTIDE SEQUENCE</scope>
    <source>
        <strain evidence="9">SBRY1</strain>
    </source>
</reference>
<feature type="transmembrane region" description="Helical" evidence="7">
    <location>
        <begin position="37"/>
        <end position="58"/>
    </location>
</feature>
<dbReference type="PANTHER" id="PTHR23517">
    <property type="entry name" value="RESISTANCE PROTEIN MDTM, PUTATIVE-RELATED-RELATED"/>
    <property type="match status" value="1"/>
</dbReference>
<feature type="transmembrane region" description="Helical" evidence="7">
    <location>
        <begin position="135"/>
        <end position="153"/>
    </location>
</feature>
<proteinExistence type="predicted"/>
<evidence type="ECO:0000256" key="6">
    <source>
        <dbReference type="ARBA" id="ARBA00023136"/>
    </source>
</evidence>
<feature type="transmembrane region" description="Helical" evidence="7">
    <location>
        <begin position="237"/>
        <end position="262"/>
    </location>
</feature>
<feature type="transmembrane region" description="Helical" evidence="7">
    <location>
        <begin position="333"/>
        <end position="356"/>
    </location>
</feature>
<dbReference type="SUPFAM" id="SSF103473">
    <property type="entry name" value="MFS general substrate transporter"/>
    <property type="match status" value="1"/>
</dbReference>
<feature type="transmembrane region" description="Helical" evidence="7">
    <location>
        <begin position="274"/>
        <end position="295"/>
    </location>
</feature>
<feature type="transmembrane region" description="Helical" evidence="7">
    <location>
        <begin position="368"/>
        <end position="387"/>
    </location>
</feature>
<organism evidence="9 10">
    <name type="scientific">Actinacidiphila bryophytorum</name>
    <dbReference type="NCBI Taxonomy" id="1436133"/>
    <lineage>
        <taxon>Bacteria</taxon>
        <taxon>Bacillati</taxon>
        <taxon>Actinomycetota</taxon>
        <taxon>Actinomycetes</taxon>
        <taxon>Kitasatosporales</taxon>
        <taxon>Streptomycetaceae</taxon>
        <taxon>Actinacidiphila</taxon>
    </lineage>
</organism>
<dbReference type="GO" id="GO:0005886">
    <property type="term" value="C:plasma membrane"/>
    <property type="evidence" value="ECO:0007669"/>
    <property type="project" value="UniProtKB-SubCell"/>
</dbReference>
<dbReference type="GO" id="GO:0022857">
    <property type="term" value="F:transmembrane transporter activity"/>
    <property type="evidence" value="ECO:0007669"/>
    <property type="project" value="InterPro"/>
</dbReference>
<comment type="subcellular location">
    <subcellularLocation>
        <location evidence="1">Cell membrane</location>
        <topology evidence="1">Multi-pass membrane protein</topology>
    </subcellularLocation>
</comment>
<evidence type="ECO:0000256" key="1">
    <source>
        <dbReference type="ARBA" id="ARBA00004651"/>
    </source>
</evidence>
<dbReference type="InterPro" id="IPR050171">
    <property type="entry name" value="MFS_Transporters"/>
</dbReference>
<keyword evidence="4 7" id="KW-0812">Transmembrane</keyword>
<keyword evidence="5 7" id="KW-1133">Transmembrane helix</keyword>
<dbReference type="PANTHER" id="PTHR23517:SF2">
    <property type="entry name" value="MULTIDRUG RESISTANCE PROTEIN MDTH"/>
    <property type="match status" value="1"/>
</dbReference>
<keyword evidence="10" id="KW-1185">Reference proteome</keyword>
<evidence type="ECO:0000313" key="9">
    <source>
        <dbReference type="EMBL" id="CAG7651786.1"/>
    </source>
</evidence>
<evidence type="ECO:0000256" key="3">
    <source>
        <dbReference type="ARBA" id="ARBA00022475"/>
    </source>
</evidence>
<evidence type="ECO:0000256" key="2">
    <source>
        <dbReference type="ARBA" id="ARBA00022448"/>
    </source>
</evidence>
<evidence type="ECO:0000259" key="8">
    <source>
        <dbReference type="PROSITE" id="PS50850"/>
    </source>
</evidence>
<comment type="caution">
    <text evidence="9">The sequence shown here is derived from an EMBL/GenBank/DDBJ whole genome shotgun (WGS) entry which is preliminary data.</text>
</comment>
<feature type="transmembrane region" description="Helical" evidence="7">
    <location>
        <begin position="210"/>
        <end position="231"/>
    </location>
</feature>
<dbReference type="RefSeq" id="WP_205045307.1">
    <property type="nucleotide sequence ID" value="NZ_CAJVAX010000019.1"/>
</dbReference>
<sequence length="399" mass="41131">MTRAARLRVGLLLAGIVSANASYTVLIPFVPELERRVHMDGLGLALTFALFAAAKALFQPVGGAWSDRWQARSVAFTGLGVVALSVTWLAFSTSQWELLGARVAWGAGEGILTPALYHGATLLCGEHRIPDHRMMGWFGTASVTGFLLGPVVAGSGSALGLTTLCVLGAAATVATAFGVFRAIPREARAGAVEGEAAPDPAAGGRAPRHWMMLVLVFGVLDLVAGLTSSALEPTIPLYIAAAGESTVVISSVFTVGMATFALVSTVLGRVAEKWSVETLVTVGLVTGTVGTAGISLSNHQIPLMCCFVLIMTGQPSVYIAARKGVAALRSAGGRLGISFGVFGAISDLGEVVGPLAGSGLYALGGRQGFIWLAIIGMTLLTVVLGIYRRWSAVARPVTA</sequence>
<dbReference type="PROSITE" id="PS50850">
    <property type="entry name" value="MFS"/>
    <property type="match status" value="1"/>
</dbReference>